<organism evidence="2 3">
    <name type="scientific">Kitasatospora griseola</name>
    <name type="common">Streptomyces griseolosporeus</name>
    <dbReference type="NCBI Taxonomy" id="2064"/>
    <lineage>
        <taxon>Bacteria</taxon>
        <taxon>Bacillati</taxon>
        <taxon>Actinomycetota</taxon>
        <taxon>Actinomycetes</taxon>
        <taxon>Kitasatosporales</taxon>
        <taxon>Streptomycetaceae</taxon>
        <taxon>Kitasatospora</taxon>
    </lineage>
</organism>
<keyword evidence="3" id="KW-1185">Reference proteome</keyword>
<name>A0A0D0P494_KITGR</name>
<comment type="caution">
    <text evidence="2">The sequence shown here is derived from an EMBL/GenBank/DDBJ whole genome shotgun (WGS) entry which is preliminary data.</text>
</comment>
<dbReference type="Proteomes" id="UP000032066">
    <property type="component" value="Unassembled WGS sequence"/>
</dbReference>
<evidence type="ECO:0000313" key="3">
    <source>
        <dbReference type="Proteomes" id="UP000032066"/>
    </source>
</evidence>
<dbReference type="EMBL" id="JXZB01000001">
    <property type="protein sequence ID" value="KIQ66471.1"/>
    <property type="molecule type" value="Genomic_DNA"/>
</dbReference>
<dbReference type="AlphaFoldDB" id="A0A0D0P494"/>
<dbReference type="STRING" id="2064.TR51_02420"/>
<proteinExistence type="predicted"/>
<evidence type="ECO:0000313" key="2">
    <source>
        <dbReference type="EMBL" id="KIQ66471.1"/>
    </source>
</evidence>
<gene>
    <name evidence="2" type="ORF">TR51_02420</name>
</gene>
<evidence type="ECO:0000256" key="1">
    <source>
        <dbReference type="SAM" id="MobiDB-lite"/>
    </source>
</evidence>
<reference evidence="2 3" key="1">
    <citation type="submission" date="2015-02" db="EMBL/GenBank/DDBJ databases">
        <title>Draft genome sequence of Kitasatospora griseola MF730-N6, a bafilomycin, terpentecin and satosporin producer.</title>
        <authorList>
            <person name="Arens J.C."/>
            <person name="Haltli B."/>
            <person name="Kerr R.G."/>
        </authorList>
    </citation>
    <scope>NUCLEOTIDE SEQUENCE [LARGE SCALE GENOMIC DNA]</scope>
    <source>
        <strain evidence="2 3">MF730-N6</strain>
    </source>
</reference>
<sequence>MRERVAGTGEIAAAHRAMAEAEKVVIALRVDPLVRMRQVFNASRERAAVIASGTADQVGTLGVSAGRLEVDHIVSLSRIARMEGFELLTAAEQNSLAVRRNNLRLMDASANASKGEHTFATWPNARYYYPDAADLARSRALEAELIEEMQTWIRTRVKGRRPVAVPQPPAPADVDAPPAVKARIRTEPERTRIRTEPEPLPEEPDEAPAQQPPLRRRAVPEPER</sequence>
<feature type="compositionally biased region" description="Basic and acidic residues" evidence="1">
    <location>
        <begin position="184"/>
        <end position="197"/>
    </location>
</feature>
<protein>
    <submittedName>
        <fullName evidence="2">Uncharacterized protein</fullName>
    </submittedName>
</protein>
<dbReference type="PATRIC" id="fig|2064.6.peg.547"/>
<accession>A0A0D0P494</accession>
<feature type="region of interest" description="Disordered" evidence="1">
    <location>
        <begin position="161"/>
        <end position="224"/>
    </location>
</feature>